<keyword evidence="10" id="KW-1185">Reference proteome</keyword>
<dbReference type="EnsemblMetazoa" id="PPAI006892-RA">
    <property type="protein sequence ID" value="PPAI006892-PA"/>
    <property type="gene ID" value="PPAI006892"/>
</dbReference>
<evidence type="ECO:0000313" key="9">
    <source>
        <dbReference type="EnsemblMetazoa" id="PPAI006892-PA"/>
    </source>
</evidence>
<dbReference type="GO" id="GO:0004518">
    <property type="term" value="F:nuclease activity"/>
    <property type="evidence" value="ECO:0007669"/>
    <property type="project" value="UniProtKB-KW"/>
</dbReference>
<evidence type="ECO:0000256" key="6">
    <source>
        <dbReference type="ARBA" id="ARBA00022801"/>
    </source>
</evidence>
<dbReference type="GO" id="GO:0005634">
    <property type="term" value="C:nucleus"/>
    <property type="evidence" value="ECO:0007669"/>
    <property type="project" value="UniProtKB-SubCell"/>
</dbReference>
<dbReference type="Proteomes" id="UP000092462">
    <property type="component" value="Unassembled WGS sequence"/>
</dbReference>
<evidence type="ECO:0000256" key="4">
    <source>
        <dbReference type="ARBA" id="ARBA00022722"/>
    </source>
</evidence>
<evidence type="ECO:0000256" key="2">
    <source>
        <dbReference type="ARBA" id="ARBA00004123"/>
    </source>
</evidence>
<evidence type="ECO:0000259" key="8">
    <source>
        <dbReference type="Pfam" id="PF13359"/>
    </source>
</evidence>
<sequence>YSGQSIQTRISFDEVDLQNFYGFNSPSYGREKDYRLFCALRFFAVDETRFFVRLYQNIEFGYLLGCYQRPTGNDFVIALSQSSVSRCVAEVANIINESIASMFIRFPTSLDDKNKIKDKFFRKYGIPGIIGCIDCTHVVIRKPSRNVEYVYCAARKSAHTKNVQIVCNADLVIFNVNPSYGGSTHDSYIFINSQISEALRERYFNGERDSWLLGDSGYAQLPWLMTPIEHPQNFAEERYNVAHKIARATVKRCIRVLKSRFRCLSRQRILMYSPLKTSKIINACCTLHKIMIQQGYELPSEEVILSEQQVENNEVDIEVNMSSNALLEH</sequence>
<keyword evidence="7" id="KW-0539">Nucleus</keyword>
<dbReference type="EMBL" id="AJVK01058970">
    <property type="status" value="NOT_ANNOTATED_CDS"/>
    <property type="molecule type" value="Genomic_DNA"/>
</dbReference>
<dbReference type="Pfam" id="PF13359">
    <property type="entry name" value="DDE_Tnp_4"/>
    <property type="match status" value="1"/>
</dbReference>
<keyword evidence="4" id="KW-0540">Nuclease</keyword>
<dbReference type="GO" id="GO:0046872">
    <property type="term" value="F:metal ion binding"/>
    <property type="evidence" value="ECO:0007669"/>
    <property type="project" value="UniProtKB-KW"/>
</dbReference>
<proteinExistence type="inferred from homology"/>
<evidence type="ECO:0000256" key="5">
    <source>
        <dbReference type="ARBA" id="ARBA00022723"/>
    </source>
</evidence>
<organism evidence="9 10">
    <name type="scientific">Phlebotomus papatasi</name>
    <name type="common">Sandfly</name>
    <dbReference type="NCBI Taxonomy" id="29031"/>
    <lineage>
        <taxon>Eukaryota</taxon>
        <taxon>Metazoa</taxon>
        <taxon>Ecdysozoa</taxon>
        <taxon>Arthropoda</taxon>
        <taxon>Hexapoda</taxon>
        <taxon>Insecta</taxon>
        <taxon>Pterygota</taxon>
        <taxon>Neoptera</taxon>
        <taxon>Endopterygota</taxon>
        <taxon>Diptera</taxon>
        <taxon>Nematocera</taxon>
        <taxon>Psychodoidea</taxon>
        <taxon>Psychodidae</taxon>
        <taxon>Phlebotomus</taxon>
        <taxon>Phlebotomus</taxon>
    </lineage>
</organism>
<evidence type="ECO:0000256" key="3">
    <source>
        <dbReference type="ARBA" id="ARBA00006958"/>
    </source>
</evidence>
<dbReference type="AlphaFoldDB" id="A0A1B0DFT1"/>
<feature type="domain" description="DDE Tnp4" evidence="8">
    <location>
        <begin position="133"/>
        <end position="288"/>
    </location>
</feature>
<evidence type="ECO:0000313" key="10">
    <source>
        <dbReference type="Proteomes" id="UP000092462"/>
    </source>
</evidence>
<reference evidence="9" key="1">
    <citation type="submission" date="2022-08" db="UniProtKB">
        <authorList>
            <consortium name="EnsemblMetazoa"/>
        </authorList>
    </citation>
    <scope>IDENTIFICATION</scope>
    <source>
        <strain evidence="9">Israel</strain>
    </source>
</reference>
<dbReference type="InterPro" id="IPR027806">
    <property type="entry name" value="HARBI1_dom"/>
</dbReference>
<comment type="similarity">
    <text evidence="3">Belongs to the HARBI1 family.</text>
</comment>
<keyword evidence="5" id="KW-0479">Metal-binding</keyword>
<protein>
    <recommendedName>
        <fullName evidence="8">DDE Tnp4 domain-containing protein</fullName>
    </recommendedName>
</protein>
<dbReference type="GO" id="GO:0016787">
    <property type="term" value="F:hydrolase activity"/>
    <property type="evidence" value="ECO:0007669"/>
    <property type="project" value="UniProtKB-KW"/>
</dbReference>
<name>A0A1B0DFT1_PHLPP</name>
<accession>A0A1B0DFT1</accession>
<dbReference type="VEuPathDB" id="VectorBase:PPAPM1_003314"/>
<evidence type="ECO:0000256" key="7">
    <source>
        <dbReference type="ARBA" id="ARBA00023242"/>
    </source>
</evidence>
<dbReference type="InterPro" id="IPR045249">
    <property type="entry name" value="HARBI1-like"/>
</dbReference>
<keyword evidence="6" id="KW-0378">Hydrolase</keyword>
<comment type="cofactor">
    <cofactor evidence="1">
        <name>a divalent metal cation</name>
        <dbReference type="ChEBI" id="CHEBI:60240"/>
    </cofactor>
</comment>
<comment type="subcellular location">
    <subcellularLocation>
        <location evidence="2">Nucleus</location>
    </subcellularLocation>
</comment>
<dbReference type="PANTHER" id="PTHR22930">
    <property type="match status" value="1"/>
</dbReference>
<dbReference type="PANTHER" id="PTHR22930:SF289">
    <property type="entry name" value="DDE TNP4 DOMAIN-CONTAINING PROTEIN-RELATED"/>
    <property type="match status" value="1"/>
</dbReference>
<evidence type="ECO:0000256" key="1">
    <source>
        <dbReference type="ARBA" id="ARBA00001968"/>
    </source>
</evidence>
<dbReference type="VEuPathDB" id="VectorBase:PPAI006892"/>